<dbReference type="GO" id="GO:0016020">
    <property type="term" value="C:membrane"/>
    <property type="evidence" value="ECO:0007669"/>
    <property type="project" value="UniProtKB-SubCell"/>
</dbReference>
<dbReference type="PANTHER" id="PTHR32322">
    <property type="entry name" value="INNER MEMBRANE TRANSPORTER"/>
    <property type="match status" value="1"/>
</dbReference>
<dbReference type="InterPro" id="IPR000620">
    <property type="entry name" value="EamA_dom"/>
</dbReference>
<name>A0A7Z2VYW1_9BURK</name>
<feature type="transmembrane region" description="Helical" evidence="7">
    <location>
        <begin position="137"/>
        <end position="156"/>
    </location>
</feature>
<feature type="transmembrane region" description="Helical" evidence="7">
    <location>
        <begin position="111"/>
        <end position="130"/>
    </location>
</feature>
<keyword evidence="3 7" id="KW-0812">Transmembrane</keyword>
<protein>
    <submittedName>
        <fullName evidence="9">DMT family transporter</fullName>
    </submittedName>
</protein>
<evidence type="ECO:0000259" key="8">
    <source>
        <dbReference type="Pfam" id="PF00892"/>
    </source>
</evidence>
<organism evidence="9 10">
    <name type="scientific">Massilia forsythiae</name>
    <dbReference type="NCBI Taxonomy" id="2728020"/>
    <lineage>
        <taxon>Bacteria</taxon>
        <taxon>Pseudomonadati</taxon>
        <taxon>Pseudomonadota</taxon>
        <taxon>Betaproteobacteria</taxon>
        <taxon>Burkholderiales</taxon>
        <taxon>Oxalobacteraceae</taxon>
        <taxon>Telluria group</taxon>
        <taxon>Massilia</taxon>
    </lineage>
</organism>
<keyword evidence="5 7" id="KW-0472">Membrane</keyword>
<gene>
    <name evidence="9" type="ORF">HH212_16450</name>
</gene>
<feature type="transmembrane region" description="Helical" evidence="7">
    <location>
        <begin position="26"/>
        <end position="46"/>
    </location>
</feature>
<evidence type="ECO:0000256" key="5">
    <source>
        <dbReference type="ARBA" id="ARBA00023136"/>
    </source>
</evidence>
<evidence type="ECO:0000256" key="7">
    <source>
        <dbReference type="SAM" id="Phobius"/>
    </source>
</evidence>
<comment type="subcellular location">
    <subcellularLocation>
        <location evidence="1">Membrane</location>
        <topology evidence="1">Multi-pass membrane protein</topology>
    </subcellularLocation>
</comment>
<feature type="transmembrane region" description="Helical" evidence="7">
    <location>
        <begin position="230"/>
        <end position="249"/>
    </location>
</feature>
<feature type="transmembrane region" description="Helical" evidence="7">
    <location>
        <begin position="196"/>
        <end position="218"/>
    </location>
</feature>
<feature type="domain" description="EamA" evidence="8">
    <location>
        <begin position="23"/>
        <end position="148"/>
    </location>
</feature>
<feature type="transmembrane region" description="Helical" evidence="7">
    <location>
        <begin position="52"/>
        <end position="72"/>
    </location>
</feature>
<evidence type="ECO:0000256" key="6">
    <source>
        <dbReference type="SAM" id="MobiDB-lite"/>
    </source>
</evidence>
<accession>A0A7Z2VYW1</accession>
<feature type="compositionally biased region" description="Low complexity" evidence="6">
    <location>
        <begin position="1"/>
        <end position="15"/>
    </location>
</feature>
<dbReference type="InterPro" id="IPR050638">
    <property type="entry name" value="AA-Vitamin_Transporters"/>
</dbReference>
<dbReference type="Pfam" id="PF00892">
    <property type="entry name" value="EamA"/>
    <property type="match status" value="2"/>
</dbReference>
<dbReference type="PANTHER" id="PTHR32322:SF2">
    <property type="entry name" value="EAMA DOMAIN-CONTAINING PROTEIN"/>
    <property type="match status" value="1"/>
</dbReference>
<feature type="transmembrane region" description="Helical" evidence="7">
    <location>
        <begin position="84"/>
        <end position="105"/>
    </location>
</feature>
<dbReference type="Proteomes" id="UP000502415">
    <property type="component" value="Chromosome"/>
</dbReference>
<evidence type="ECO:0000256" key="1">
    <source>
        <dbReference type="ARBA" id="ARBA00004141"/>
    </source>
</evidence>
<evidence type="ECO:0000313" key="10">
    <source>
        <dbReference type="Proteomes" id="UP000502415"/>
    </source>
</evidence>
<sequence>MPAAAPAVLPASPTPTRTRDETRGMLLGLAGVAVFSLTLPFTRMALAGLDPLFVTLGRALGAALLAACWLRIQRAPRPARADLPALAIVAGGCVIGFPLLTSLALRTLPAAHGAVLCGVLPLATALYAALRGFERPSAGFWLAALLGAGLVAGFALFQGGGGLQRADLLMFGAVAVAAAGYAEGGRLARSLGGPQVICWALVLAAMPAAAALLLLGGVQPAQLARAGLRAWLGFGYVTVFSMFVGFFFWYRGLALGGVARVGQVQLLQPFLSMAGAALLLGEPLTLLNCGFALAVVATVALGRRARVERAPPR</sequence>
<dbReference type="KEGG" id="mfy:HH212_16450"/>
<dbReference type="AlphaFoldDB" id="A0A7Z2VYW1"/>
<keyword evidence="10" id="KW-1185">Reference proteome</keyword>
<proteinExistence type="inferred from homology"/>
<dbReference type="SUPFAM" id="SSF103481">
    <property type="entry name" value="Multidrug resistance efflux transporter EmrE"/>
    <property type="match status" value="2"/>
</dbReference>
<dbReference type="RefSeq" id="WP_170203457.1">
    <property type="nucleotide sequence ID" value="NZ_CP051685.1"/>
</dbReference>
<dbReference type="EMBL" id="CP051685">
    <property type="protein sequence ID" value="QJE01432.1"/>
    <property type="molecule type" value="Genomic_DNA"/>
</dbReference>
<keyword evidence="4 7" id="KW-1133">Transmembrane helix</keyword>
<evidence type="ECO:0000256" key="2">
    <source>
        <dbReference type="ARBA" id="ARBA00007362"/>
    </source>
</evidence>
<dbReference type="InterPro" id="IPR037185">
    <property type="entry name" value="EmrE-like"/>
</dbReference>
<evidence type="ECO:0000256" key="4">
    <source>
        <dbReference type="ARBA" id="ARBA00022989"/>
    </source>
</evidence>
<evidence type="ECO:0000313" key="9">
    <source>
        <dbReference type="EMBL" id="QJE01432.1"/>
    </source>
</evidence>
<feature type="domain" description="EamA" evidence="8">
    <location>
        <begin position="166"/>
        <end position="301"/>
    </location>
</feature>
<reference evidence="9 10" key="1">
    <citation type="submission" date="2020-04" db="EMBL/GenBank/DDBJ databases">
        <title>Genome sequencing of novel species.</title>
        <authorList>
            <person name="Heo J."/>
            <person name="Kim S.-J."/>
            <person name="Kim J.-S."/>
            <person name="Hong S.-B."/>
            <person name="Kwon S.-W."/>
        </authorList>
    </citation>
    <scope>NUCLEOTIDE SEQUENCE [LARGE SCALE GENOMIC DNA]</scope>
    <source>
        <strain evidence="9 10">GN2-R2</strain>
    </source>
</reference>
<feature type="region of interest" description="Disordered" evidence="6">
    <location>
        <begin position="1"/>
        <end position="20"/>
    </location>
</feature>
<evidence type="ECO:0000256" key="3">
    <source>
        <dbReference type="ARBA" id="ARBA00022692"/>
    </source>
</evidence>
<comment type="similarity">
    <text evidence="2">Belongs to the EamA transporter family.</text>
</comment>